<dbReference type="PANTHER" id="PTHR47197:SF3">
    <property type="entry name" value="DIHYDRO-HEME D1 DEHYDROGENASE"/>
    <property type="match status" value="1"/>
</dbReference>
<dbReference type="Proteomes" id="UP000823928">
    <property type="component" value="Unassembled WGS sequence"/>
</dbReference>
<reference evidence="2" key="2">
    <citation type="journal article" date="2021" name="PeerJ">
        <title>Extensive microbial diversity within the chicken gut microbiome revealed by metagenomics and culture.</title>
        <authorList>
            <person name="Gilroy R."/>
            <person name="Ravi A."/>
            <person name="Getino M."/>
            <person name="Pursley I."/>
            <person name="Horton D.L."/>
            <person name="Alikhan N.F."/>
            <person name="Baker D."/>
            <person name="Gharbi K."/>
            <person name="Hall N."/>
            <person name="Watson M."/>
            <person name="Adriaenssens E.M."/>
            <person name="Foster-Nyarko E."/>
            <person name="Jarju S."/>
            <person name="Secka A."/>
            <person name="Antonio M."/>
            <person name="Oren A."/>
            <person name="Chaudhuri R.R."/>
            <person name="La Ragione R."/>
            <person name="Hildebrand F."/>
            <person name="Pallen M.J."/>
        </authorList>
    </citation>
    <scope>NUCLEOTIDE SEQUENCE</scope>
    <source>
        <strain evidence="2">6276</strain>
    </source>
</reference>
<accession>A0A9D1JNR7</accession>
<evidence type="ECO:0000256" key="1">
    <source>
        <dbReference type="SAM" id="SignalP"/>
    </source>
</evidence>
<reference evidence="2" key="1">
    <citation type="submission" date="2020-10" db="EMBL/GenBank/DDBJ databases">
        <authorList>
            <person name="Gilroy R."/>
        </authorList>
    </citation>
    <scope>NUCLEOTIDE SEQUENCE</scope>
    <source>
        <strain evidence="2">6276</strain>
    </source>
</reference>
<sequence>MRKLIIALAIAAAASVSAYATQLPNEIKTCVTKEFPKANFRFDGVIILPDGTVYLPLIPSKFDAKGEFKIKSTYPAGKKLSQKPDVVIFSNDYVLMKVIVDSKGKKGLANLTDVPMEVRMGLLPQDMLVPTNLSIPQNIKNIIGNLEIPTSKDSIVTAPIVQPKTVSDNKINSLANIPELKNKILYVSTSFSKNIQVVNPEKKIPEYALQQNHIPIMIKGYDDMFLLVTSYGKKAVDVISLADDKVIKQIEIKTQPDELIMDYKNKLAYISSPEDSSVYVLSLETMTLKKQIKLNGMCEKIILSDDGTRIFYNDKQTNTIWAVELDNEYLLKEIGKFPNVSKIAYVNGKVYITSRTKSRLAIVDYGTLGLMSENSITEKPVDMLVYKNDLFVLGASENTIEVIDTVRDKVTDTIVLPTNGFSTKINRIDGTNLALISDAKAGKYIILNLDTKKVIADNPIATPVSSIVVANKIKKIGK</sequence>
<dbReference type="InterPro" id="IPR011048">
    <property type="entry name" value="Haem_d1_sf"/>
</dbReference>
<dbReference type="InterPro" id="IPR051200">
    <property type="entry name" value="Host-pathogen_enzymatic-act"/>
</dbReference>
<feature type="signal peptide" evidence="1">
    <location>
        <begin position="1"/>
        <end position="20"/>
    </location>
</feature>
<dbReference type="PANTHER" id="PTHR47197">
    <property type="entry name" value="PROTEIN NIRF"/>
    <property type="match status" value="1"/>
</dbReference>
<dbReference type="SUPFAM" id="SSF51004">
    <property type="entry name" value="C-terminal (heme d1) domain of cytochrome cd1-nitrite reductase"/>
    <property type="match status" value="1"/>
</dbReference>
<protein>
    <submittedName>
        <fullName evidence="2">Uncharacterized protein</fullName>
    </submittedName>
</protein>
<comment type="caution">
    <text evidence="2">The sequence shown here is derived from an EMBL/GenBank/DDBJ whole genome shotgun (WGS) entry which is preliminary data.</text>
</comment>
<gene>
    <name evidence="2" type="ORF">IAC10_07710</name>
</gene>
<dbReference type="EMBL" id="DVIU01000153">
    <property type="protein sequence ID" value="HIS36500.1"/>
    <property type="molecule type" value="Genomic_DNA"/>
</dbReference>
<evidence type="ECO:0000313" key="3">
    <source>
        <dbReference type="Proteomes" id="UP000823928"/>
    </source>
</evidence>
<dbReference type="InterPro" id="IPR015943">
    <property type="entry name" value="WD40/YVTN_repeat-like_dom_sf"/>
</dbReference>
<name>A0A9D1JNR7_9BACT</name>
<proteinExistence type="predicted"/>
<dbReference type="AlphaFoldDB" id="A0A9D1JNR7"/>
<organism evidence="2 3">
    <name type="scientific">Candidatus Scatousia excrementigallinarum</name>
    <dbReference type="NCBI Taxonomy" id="2840935"/>
    <lineage>
        <taxon>Bacteria</taxon>
        <taxon>Candidatus Scatousia</taxon>
    </lineage>
</organism>
<evidence type="ECO:0000313" key="2">
    <source>
        <dbReference type="EMBL" id="HIS36500.1"/>
    </source>
</evidence>
<feature type="chain" id="PRO_5039217247" evidence="1">
    <location>
        <begin position="21"/>
        <end position="478"/>
    </location>
</feature>
<dbReference type="Gene3D" id="2.130.10.10">
    <property type="entry name" value="YVTN repeat-like/Quinoprotein amine dehydrogenase"/>
    <property type="match status" value="1"/>
</dbReference>
<keyword evidence="1" id="KW-0732">Signal</keyword>